<evidence type="ECO:0000256" key="6">
    <source>
        <dbReference type="RuleBase" id="RU367028"/>
    </source>
</evidence>
<dbReference type="EMBL" id="CP144751">
    <property type="protein sequence ID" value="WVZ87757.1"/>
    <property type="molecule type" value="Genomic_DNA"/>
</dbReference>
<dbReference type="Proteomes" id="UP001341281">
    <property type="component" value="Chromosome 07"/>
</dbReference>
<dbReference type="NCBIfam" id="TIGR01568">
    <property type="entry name" value="A_thal_3678"/>
    <property type="match status" value="1"/>
</dbReference>
<name>A0AAQ3UCJ6_PASNO</name>
<comment type="subcellular location">
    <subcellularLocation>
        <location evidence="1 6">Nucleus</location>
    </subcellularLocation>
</comment>
<feature type="compositionally biased region" description="Basic residues" evidence="7">
    <location>
        <begin position="309"/>
        <end position="320"/>
    </location>
</feature>
<evidence type="ECO:0000313" key="9">
    <source>
        <dbReference type="EMBL" id="WVZ87757.1"/>
    </source>
</evidence>
<keyword evidence="10" id="KW-1185">Reference proteome</keyword>
<feature type="compositionally biased region" description="Low complexity" evidence="7">
    <location>
        <begin position="295"/>
        <end position="305"/>
    </location>
</feature>
<dbReference type="InterPro" id="IPR038933">
    <property type="entry name" value="Ovate"/>
</dbReference>
<gene>
    <name evidence="9" type="ORF">U9M48_034346</name>
</gene>
<dbReference type="PANTHER" id="PTHR33057">
    <property type="entry name" value="TRANSCRIPTION REPRESSOR OFP7-RELATED"/>
    <property type="match status" value="1"/>
</dbReference>
<keyword evidence="2 6" id="KW-0678">Repressor</keyword>
<evidence type="ECO:0000256" key="7">
    <source>
        <dbReference type="SAM" id="MobiDB-lite"/>
    </source>
</evidence>
<evidence type="ECO:0000256" key="5">
    <source>
        <dbReference type="ARBA" id="ARBA00023242"/>
    </source>
</evidence>
<dbReference type="AlphaFoldDB" id="A0AAQ3UCJ6"/>
<dbReference type="GO" id="GO:0005634">
    <property type="term" value="C:nucleus"/>
    <property type="evidence" value="ECO:0007669"/>
    <property type="project" value="UniProtKB-SubCell"/>
</dbReference>
<dbReference type="Pfam" id="PF04844">
    <property type="entry name" value="Ovate"/>
    <property type="match status" value="1"/>
</dbReference>
<evidence type="ECO:0000256" key="3">
    <source>
        <dbReference type="ARBA" id="ARBA00023015"/>
    </source>
</evidence>
<keyword evidence="4 6" id="KW-0804">Transcription</keyword>
<evidence type="ECO:0000256" key="4">
    <source>
        <dbReference type="ARBA" id="ARBA00023163"/>
    </source>
</evidence>
<evidence type="ECO:0000259" key="8">
    <source>
        <dbReference type="PROSITE" id="PS51754"/>
    </source>
</evidence>
<proteinExistence type="predicted"/>
<keyword evidence="5 6" id="KW-0539">Nucleus</keyword>
<protein>
    <recommendedName>
        <fullName evidence="6">Transcription repressor</fullName>
    </recommendedName>
    <alternativeName>
        <fullName evidence="6">Ovate family protein</fullName>
    </alternativeName>
</protein>
<feature type="region of interest" description="Disordered" evidence="7">
    <location>
        <begin position="295"/>
        <end position="320"/>
    </location>
</feature>
<accession>A0AAQ3UCJ6</accession>
<dbReference type="PANTHER" id="PTHR33057:SF26">
    <property type="entry name" value="TRANSCRIPTION REPRESSOR OFP13"/>
    <property type="match status" value="1"/>
</dbReference>
<evidence type="ECO:0000256" key="1">
    <source>
        <dbReference type="ARBA" id="ARBA00004123"/>
    </source>
</evidence>
<organism evidence="9 10">
    <name type="scientific">Paspalum notatum var. saurae</name>
    <dbReference type="NCBI Taxonomy" id="547442"/>
    <lineage>
        <taxon>Eukaryota</taxon>
        <taxon>Viridiplantae</taxon>
        <taxon>Streptophyta</taxon>
        <taxon>Embryophyta</taxon>
        <taxon>Tracheophyta</taxon>
        <taxon>Spermatophyta</taxon>
        <taxon>Magnoliopsida</taxon>
        <taxon>Liliopsida</taxon>
        <taxon>Poales</taxon>
        <taxon>Poaceae</taxon>
        <taxon>PACMAD clade</taxon>
        <taxon>Panicoideae</taxon>
        <taxon>Andropogonodae</taxon>
        <taxon>Paspaleae</taxon>
        <taxon>Paspalinae</taxon>
        <taxon>Paspalum</taxon>
    </lineage>
</organism>
<evidence type="ECO:0000256" key="2">
    <source>
        <dbReference type="ARBA" id="ARBA00022491"/>
    </source>
</evidence>
<dbReference type="PROSITE" id="PS51754">
    <property type="entry name" value="OVATE"/>
    <property type="match status" value="1"/>
</dbReference>
<feature type="domain" description="OVATE" evidence="8">
    <location>
        <begin position="230"/>
        <end position="289"/>
    </location>
</feature>
<evidence type="ECO:0000313" key="10">
    <source>
        <dbReference type="Proteomes" id="UP001341281"/>
    </source>
</evidence>
<reference evidence="9 10" key="1">
    <citation type="submission" date="2024-02" db="EMBL/GenBank/DDBJ databases">
        <title>High-quality chromosome-scale genome assembly of Pensacola bahiagrass (Paspalum notatum Flugge var. saurae).</title>
        <authorList>
            <person name="Vega J.M."/>
            <person name="Podio M."/>
            <person name="Orjuela J."/>
            <person name="Siena L.A."/>
            <person name="Pessino S.C."/>
            <person name="Combes M.C."/>
            <person name="Mariac C."/>
            <person name="Albertini E."/>
            <person name="Pupilli F."/>
            <person name="Ortiz J.P.A."/>
            <person name="Leblanc O."/>
        </authorList>
    </citation>
    <scope>NUCLEOTIDE SEQUENCE [LARGE SCALE GENOMIC DNA]</scope>
    <source>
        <strain evidence="9">R1</strain>
        <tissue evidence="9">Leaf</tissue>
    </source>
</reference>
<dbReference type="InterPro" id="IPR006458">
    <property type="entry name" value="Ovate_C"/>
</dbReference>
<dbReference type="GO" id="GO:0045892">
    <property type="term" value="P:negative regulation of DNA-templated transcription"/>
    <property type="evidence" value="ECO:0007669"/>
    <property type="project" value="UniProtKB-UniRule"/>
</dbReference>
<sequence>MRVSFPWLSSFLPASLKTTSLPALPVRRVDASSHSQPPRLHTLSSSHCDSIASMVRKLALASLFFNNNTSSETTSRCLSSSTSMSAASFGTAASWQWPSCTQARTLSFRRGDSSSPEIVSMRHLHDDATRHRPEESAEYTYKTSVNPTFALDYSHSCSGLSDSSASLCTAPERPAAAAGTDGDEDEVIIHGLRRSNSRLFFEPESTSSIIVDDKQRAATAAAAFGGATALSIESADPYGDFRRSMEEMVLSHGVDDWGWLEEMLGWYLRANGKRTHGLIVGAFVDLLVALASSSSAPSPAASAAANAITRRKGKHQTQKE</sequence>
<keyword evidence="3 6" id="KW-0805">Transcription regulation</keyword>
<comment type="function">
    <text evidence="6">Transcriptional repressor that regulates multiple aspects of plant growth and development.</text>
</comment>